<comment type="similarity">
    <text evidence="1 3">Belongs to the short-chain dehydrogenases/reductases (SDR) family.</text>
</comment>
<dbReference type="PRINTS" id="PR00081">
    <property type="entry name" value="GDHRDH"/>
</dbReference>
<evidence type="ECO:0000256" key="1">
    <source>
        <dbReference type="ARBA" id="ARBA00006484"/>
    </source>
</evidence>
<evidence type="ECO:0000313" key="5">
    <source>
        <dbReference type="Proteomes" id="UP000053240"/>
    </source>
</evidence>
<keyword evidence="5" id="KW-1185">Reference proteome</keyword>
<dbReference type="OrthoDB" id="37659at2759"/>
<accession>A0A194R3L5</accession>
<dbReference type="PRINTS" id="PR00080">
    <property type="entry name" value="SDRFAMILY"/>
</dbReference>
<dbReference type="Proteomes" id="UP000053240">
    <property type="component" value="Unassembled WGS sequence"/>
</dbReference>
<organism evidence="4 5">
    <name type="scientific">Papilio machaon</name>
    <name type="common">Old World swallowtail butterfly</name>
    <dbReference type="NCBI Taxonomy" id="76193"/>
    <lineage>
        <taxon>Eukaryota</taxon>
        <taxon>Metazoa</taxon>
        <taxon>Ecdysozoa</taxon>
        <taxon>Arthropoda</taxon>
        <taxon>Hexapoda</taxon>
        <taxon>Insecta</taxon>
        <taxon>Pterygota</taxon>
        <taxon>Neoptera</taxon>
        <taxon>Endopterygota</taxon>
        <taxon>Lepidoptera</taxon>
        <taxon>Glossata</taxon>
        <taxon>Ditrysia</taxon>
        <taxon>Papilionoidea</taxon>
        <taxon>Papilionidae</taxon>
        <taxon>Papilioninae</taxon>
        <taxon>Papilio</taxon>
    </lineage>
</organism>
<name>A0A194R3L5_PAPMA</name>
<dbReference type="PANTHER" id="PTHR44229">
    <property type="entry name" value="15-HYDROXYPROSTAGLANDIN DEHYDROGENASE [NAD(+)]"/>
    <property type="match status" value="1"/>
</dbReference>
<proteinExistence type="inferred from homology"/>
<dbReference type="GO" id="GO:0016616">
    <property type="term" value="F:oxidoreductase activity, acting on the CH-OH group of donors, NAD or NADP as acceptor"/>
    <property type="evidence" value="ECO:0007669"/>
    <property type="project" value="TreeGrafter"/>
</dbReference>
<evidence type="ECO:0000313" key="4">
    <source>
        <dbReference type="EMBL" id="KPJ12398.1"/>
    </source>
</evidence>
<dbReference type="GO" id="GO:0005737">
    <property type="term" value="C:cytoplasm"/>
    <property type="evidence" value="ECO:0007669"/>
    <property type="project" value="TreeGrafter"/>
</dbReference>
<dbReference type="KEGG" id="pmac:106713770"/>
<dbReference type="PANTHER" id="PTHR44229:SF8">
    <property type="entry name" value="ALCOHOL DEHYDROGENASE-RELATED"/>
    <property type="match status" value="1"/>
</dbReference>
<gene>
    <name evidence="4" type="ORF">RR48_11654</name>
</gene>
<dbReference type="SUPFAM" id="SSF51735">
    <property type="entry name" value="NAD(P)-binding Rossmann-fold domains"/>
    <property type="match status" value="1"/>
</dbReference>
<dbReference type="InterPro" id="IPR036291">
    <property type="entry name" value="NAD(P)-bd_dom_sf"/>
</dbReference>
<dbReference type="STRING" id="76193.A0A194R3L5"/>
<protein>
    <submittedName>
        <fullName evidence="4">Alcohol dehydrogenase</fullName>
    </submittedName>
</protein>
<dbReference type="EMBL" id="KQ460779">
    <property type="protein sequence ID" value="KPJ12398.1"/>
    <property type="molecule type" value="Genomic_DNA"/>
</dbReference>
<dbReference type="InterPro" id="IPR002347">
    <property type="entry name" value="SDR_fam"/>
</dbReference>
<sequence>MARELQNKTIVITGGAMGIGYAIAENFLQKNPRVVIILDINENLGNEAINKLAVKYGKNKAVFYKCDVTIDLEIIFDKIIEEFTTVDVLVNNAGISNAHLRKTIDTNLIALMEWSLKFWEHMRKNESGKGGTIINVASIYGYRIDPYVPVYQASKFAVMGFTKSLGHVTNFTKYGVRVVAICPGFTSDTNLGSGSTTVLPELMENFKVDQQLWQKPEAVGKAAVEVFENADSGTAWLSEGGQPITLVQ</sequence>
<dbReference type="FunCoup" id="A0A194R3L5">
    <property type="interactions" value="107"/>
</dbReference>
<dbReference type="Gene3D" id="3.40.50.720">
    <property type="entry name" value="NAD(P)-binding Rossmann-like Domain"/>
    <property type="match status" value="1"/>
</dbReference>
<dbReference type="AlphaFoldDB" id="A0A194R3L5"/>
<reference evidence="4 5" key="1">
    <citation type="journal article" date="2015" name="Nat. Commun.">
        <title>Outbred genome sequencing and CRISPR/Cas9 gene editing in butterflies.</title>
        <authorList>
            <person name="Li X."/>
            <person name="Fan D."/>
            <person name="Zhang W."/>
            <person name="Liu G."/>
            <person name="Zhang L."/>
            <person name="Zhao L."/>
            <person name="Fang X."/>
            <person name="Chen L."/>
            <person name="Dong Y."/>
            <person name="Chen Y."/>
            <person name="Ding Y."/>
            <person name="Zhao R."/>
            <person name="Feng M."/>
            <person name="Zhu Y."/>
            <person name="Feng Y."/>
            <person name="Jiang X."/>
            <person name="Zhu D."/>
            <person name="Xiang H."/>
            <person name="Feng X."/>
            <person name="Li S."/>
            <person name="Wang J."/>
            <person name="Zhang G."/>
            <person name="Kronforst M.R."/>
            <person name="Wang W."/>
        </authorList>
    </citation>
    <scope>NUCLEOTIDE SEQUENCE [LARGE SCALE GENOMIC DNA]</scope>
    <source>
        <strain evidence="4">Ya'a_city_454_Pm</strain>
        <tissue evidence="4">Whole body</tissue>
    </source>
</reference>
<dbReference type="Pfam" id="PF00106">
    <property type="entry name" value="adh_short"/>
    <property type="match status" value="1"/>
</dbReference>
<evidence type="ECO:0000256" key="3">
    <source>
        <dbReference type="RuleBase" id="RU000363"/>
    </source>
</evidence>
<keyword evidence="2" id="KW-0560">Oxidoreductase</keyword>
<evidence type="ECO:0000256" key="2">
    <source>
        <dbReference type="ARBA" id="ARBA00023002"/>
    </source>
</evidence>
<dbReference type="InParanoid" id="A0A194R3L5"/>